<accession>A0A0S6UH66</accession>
<sequence>MQPFPGKSNIILAKIKKGVVSQPDLNTVFDKIKEGSSDKKNPALEGLGSALNEMQNDGEKEIGIEFECGDCCKKVINGSKLFFIMNFAVLLPARGDCLFMKVFSGGKLVDKQIMRAIIVPVERICAIEIQPVQEDP</sequence>
<dbReference type="AlphaFoldDB" id="A0A0S6UH66"/>
<name>A0A0S6UH66_NEOTH</name>
<dbReference type="Proteomes" id="UP000063718">
    <property type="component" value="Unassembled WGS sequence"/>
</dbReference>
<organism evidence="1">
    <name type="scientific">Moorella thermoacetica Y72</name>
    <dbReference type="NCBI Taxonomy" id="1325331"/>
    <lineage>
        <taxon>Bacteria</taxon>
        <taxon>Bacillati</taxon>
        <taxon>Bacillota</taxon>
        <taxon>Clostridia</taxon>
        <taxon>Neomoorellales</taxon>
        <taxon>Neomoorellaceae</taxon>
        <taxon>Neomoorella</taxon>
    </lineage>
</organism>
<reference evidence="1" key="1">
    <citation type="journal article" date="2014" name="Gene">
        <title>Genome-guided analysis of transformation efficiency and carbon dioxide assimilation by Moorella thermoacetica Y72.</title>
        <authorList>
            <person name="Tsukahara K."/>
            <person name="Kita A."/>
            <person name="Nakashimada Y."/>
            <person name="Hoshino T."/>
            <person name="Murakami K."/>
        </authorList>
    </citation>
    <scope>NUCLEOTIDE SEQUENCE [LARGE SCALE GENOMIC DNA]</scope>
    <source>
        <strain evidence="1">Y72</strain>
    </source>
</reference>
<proteinExistence type="predicted"/>
<dbReference type="EMBL" id="DF238840">
    <property type="protein sequence ID" value="GAF26870.1"/>
    <property type="molecule type" value="Genomic_DNA"/>
</dbReference>
<gene>
    <name evidence="1" type="ORF">MTY_2210</name>
</gene>
<protein>
    <submittedName>
        <fullName evidence="1">Uncharacterized protein</fullName>
    </submittedName>
</protein>
<dbReference type="RefSeq" id="WP_025774585.1">
    <property type="nucleotide sequence ID" value="NZ_DF238840.1"/>
</dbReference>
<evidence type="ECO:0000313" key="1">
    <source>
        <dbReference type="EMBL" id="GAF26870.1"/>
    </source>
</evidence>